<evidence type="ECO:0000313" key="14">
    <source>
        <dbReference type="Proteomes" id="UP000250166"/>
    </source>
</evidence>
<evidence type="ECO:0000256" key="3">
    <source>
        <dbReference type="ARBA" id="ARBA00009014"/>
    </source>
</evidence>
<name>A0A2X3BE87_9HELI</name>
<gene>
    <name evidence="11 13" type="primary">nadD</name>
    <name evidence="13" type="ORF">NCTC13102_00534</name>
</gene>
<dbReference type="InterPro" id="IPR004821">
    <property type="entry name" value="Cyt_trans-like"/>
</dbReference>
<dbReference type="EC" id="2.7.7.18" evidence="11"/>
<evidence type="ECO:0000256" key="5">
    <source>
        <dbReference type="ARBA" id="ARBA00022679"/>
    </source>
</evidence>
<evidence type="ECO:0000256" key="10">
    <source>
        <dbReference type="ARBA" id="ARBA00048721"/>
    </source>
</evidence>
<evidence type="ECO:0000256" key="7">
    <source>
        <dbReference type="ARBA" id="ARBA00022741"/>
    </source>
</evidence>
<evidence type="ECO:0000256" key="9">
    <source>
        <dbReference type="ARBA" id="ARBA00023027"/>
    </source>
</evidence>
<evidence type="ECO:0000313" key="13">
    <source>
        <dbReference type="EMBL" id="SQB98084.1"/>
    </source>
</evidence>
<dbReference type="PANTHER" id="PTHR39321:SF3">
    <property type="entry name" value="PHOSPHOPANTETHEINE ADENYLYLTRANSFERASE"/>
    <property type="match status" value="1"/>
</dbReference>
<dbReference type="NCBIfam" id="TIGR00482">
    <property type="entry name" value="nicotinate (nicotinamide) nucleotide adenylyltransferase"/>
    <property type="match status" value="1"/>
</dbReference>
<keyword evidence="7 11" id="KW-0547">Nucleotide-binding</keyword>
<proteinExistence type="inferred from homology"/>
<evidence type="ECO:0000256" key="8">
    <source>
        <dbReference type="ARBA" id="ARBA00022840"/>
    </source>
</evidence>
<evidence type="ECO:0000256" key="4">
    <source>
        <dbReference type="ARBA" id="ARBA00022642"/>
    </source>
</evidence>
<organism evidence="13 14">
    <name type="scientific">Helicobacter fennelliae</name>
    <dbReference type="NCBI Taxonomy" id="215"/>
    <lineage>
        <taxon>Bacteria</taxon>
        <taxon>Pseudomonadati</taxon>
        <taxon>Campylobacterota</taxon>
        <taxon>Epsilonproteobacteria</taxon>
        <taxon>Campylobacterales</taxon>
        <taxon>Helicobacteraceae</taxon>
        <taxon>Helicobacter</taxon>
    </lineage>
</organism>
<dbReference type="GO" id="GO:0009435">
    <property type="term" value="P:NAD+ biosynthetic process"/>
    <property type="evidence" value="ECO:0007669"/>
    <property type="project" value="UniProtKB-UniRule"/>
</dbReference>
<evidence type="ECO:0000256" key="6">
    <source>
        <dbReference type="ARBA" id="ARBA00022695"/>
    </source>
</evidence>
<keyword evidence="6 11" id="KW-0548">Nucleotidyltransferase</keyword>
<evidence type="ECO:0000259" key="12">
    <source>
        <dbReference type="Pfam" id="PF01467"/>
    </source>
</evidence>
<keyword evidence="5 11" id="KW-0808">Transferase</keyword>
<comment type="pathway">
    <text evidence="2 11">Cofactor biosynthesis; NAD(+) biosynthesis; deamido-NAD(+) from nicotinate D-ribonucleotide: step 1/1.</text>
</comment>
<sequence>MNIAIFGGSFDPPHLGHLEIIERLHVDFDRLIVMPTFLSPTKSHFSAPPNKRFEWLCYICKGFKNVIVSDFEIAQNRVVYAIEWVEHFMQPKANLTLIIGADNAQSLPTWHQYHKLIKLVSFIVIARDGYKNTTSYPTLYIKNDTISSQSMRQELSQGKTPQGLITSIQQDVIGFYTNKKGAL</sequence>
<dbReference type="Gene3D" id="3.40.50.620">
    <property type="entry name" value="HUPs"/>
    <property type="match status" value="1"/>
</dbReference>
<evidence type="ECO:0000256" key="1">
    <source>
        <dbReference type="ARBA" id="ARBA00002324"/>
    </source>
</evidence>
<dbReference type="EMBL" id="UAWL01000006">
    <property type="protein sequence ID" value="SQB98084.1"/>
    <property type="molecule type" value="Genomic_DNA"/>
</dbReference>
<feature type="domain" description="Cytidyltransferase-like" evidence="12">
    <location>
        <begin position="5"/>
        <end position="153"/>
    </location>
</feature>
<dbReference type="InterPro" id="IPR014729">
    <property type="entry name" value="Rossmann-like_a/b/a_fold"/>
</dbReference>
<dbReference type="UniPathway" id="UPA00253">
    <property type="reaction ID" value="UER00332"/>
</dbReference>
<keyword evidence="8 11" id="KW-0067">ATP-binding</keyword>
<dbReference type="HAMAP" id="MF_00244">
    <property type="entry name" value="NaMN_adenylyltr"/>
    <property type="match status" value="1"/>
</dbReference>
<reference evidence="13 14" key="1">
    <citation type="submission" date="2018-06" db="EMBL/GenBank/DDBJ databases">
        <authorList>
            <consortium name="Pathogen Informatics"/>
            <person name="Doyle S."/>
        </authorList>
    </citation>
    <scope>NUCLEOTIDE SEQUENCE [LARGE SCALE GENOMIC DNA]</scope>
    <source>
        <strain evidence="13 14">NCTC13102</strain>
    </source>
</reference>
<accession>A0A2X3BE87</accession>
<evidence type="ECO:0000256" key="11">
    <source>
        <dbReference type="HAMAP-Rule" id="MF_00244"/>
    </source>
</evidence>
<comment type="catalytic activity">
    <reaction evidence="10 11">
        <text>nicotinate beta-D-ribonucleotide + ATP + H(+) = deamido-NAD(+) + diphosphate</text>
        <dbReference type="Rhea" id="RHEA:22860"/>
        <dbReference type="ChEBI" id="CHEBI:15378"/>
        <dbReference type="ChEBI" id="CHEBI:30616"/>
        <dbReference type="ChEBI" id="CHEBI:33019"/>
        <dbReference type="ChEBI" id="CHEBI:57502"/>
        <dbReference type="ChEBI" id="CHEBI:58437"/>
        <dbReference type="EC" id="2.7.7.18"/>
    </reaction>
</comment>
<protein>
    <recommendedName>
        <fullName evidence="11">Probable nicotinate-nucleotide adenylyltransferase</fullName>
        <ecNumber evidence="11">2.7.7.18</ecNumber>
    </recommendedName>
    <alternativeName>
        <fullName evidence="11">Deamido-NAD(+) diphosphorylase</fullName>
    </alternativeName>
    <alternativeName>
        <fullName evidence="11">Deamido-NAD(+) pyrophosphorylase</fullName>
    </alternativeName>
    <alternativeName>
        <fullName evidence="11">Nicotinate mononucleotide adenylyltransferase</fullName>
        <shortName evidence="11">NaMN adenylyltransferase</shortName>
    </alternativeName>
</protein>
<dbReference type="NCBIfam" id="TIGR00125">
    <property type="entry name" value="cyt_tran_rel"/>
    <property type="match status" value="1"/>
</dbReference>
<keyword evidence="4 11" id="KW-0662">Pyridine nucleotide biosynthesis</keyword>
<dbReference type="InterPro" id="IPR005248">
    <property type="entry name" value="NadD/NMNAT"/>
</dbReference>
<evidence type="ECO:0000256" key="2">
    <source>
        <dbReference type="ARBA" id="ARBA00005019"/>
    </source>
</evidence>
<comment type="similarity">
    <text evidence="3 11">Belongs to the NadD family.</text>
</comment>
<dbReference type="PANTHER" id="PTHR39321">
    <property type="entry name" value="NICOTINATE-NUCLEOTIDE ADENYLYLTRANSFERASE-RELATED"/>
    <property type="match status" value="1"/>
</dbReference>
<dbReference type="CDD" id="cd02165">
    <property type="entry name" value="NMNAT"/>
    <property type="match status" value="1"/>
</dbReference>
<dbReference type="Pfam" id="PF01467">
    <property type="entry name" value="CTP_transf_like"/>
    <property type="match status" value="1"/>
</dbReference>
<dbReference type="Proteomes" id="UP000250166">
    <property type="component" value="Unassembled WGS sequence"/>
</dbReference>
<dbReference type="SUPFAM" id="SSF52374">
    <property type="entry name" value="Nucleotidylyl transferase"/>
    <property type="match status" value="1"/>
</dbReference>
<dbReference type="GO" id="GO:0005524">
    <property type="term" value="F:ATP binding"/>
    <property type="evidence" value="ECO:0007669"/>
    <property type="project" value="UniProtKB-KW"/>
</dbReference>
<dbReference type="RefSeq" id="WP_023946460.1">
    <property type="nucleotide sequence ID" value="NZ_JAERIV010000015.1"/>
</dbReference>
<keyword evidence="9 11" id="KW-0520">NAD</keyword>
<dbReference type="GO" id="GO:0004515">
    <property type="term" value="F:nicotinate-nucleotide adenylyltransferase activity"/>
    <property type="evidence" value="ECO:0007669"/>
    <property type="project" value="UniProtKB-UniRule"/>
</dbReference>
<dbReference type="AlphaFoldDB" id="A0A2X3BE87"/>
<comment type="function">
    <text evidence="1 11">Catalyzes the reversible adenylation of nicotinate mononucleotide (NaMN) to nicotinic acid adenine dinucleotide (NaAD).</text>
</comment>